<organism evidence="3 4">
    <name type="scientific">Fluctibacter halophilus</name>
    <dbReference type="NCBI Taxonomy" id="226011"/>
    <lineage>
        <taxon>Bacteria</taxon>
        <taxon>Pseudomonadati</taxon>
        <taxon>Pseudomonadota</taxon>
        <taxon>Gammaproteobacteria</taxon>
        <taxon>Alteromonadales</taxon>
        <taxon>Alteromonadaceae</taxon>
        <taxon>Fluctibacter</taxon>
    </lineage>
</organism>
<dbReference type="EMBL" id="JAJEWP010000004">
    <property type="protein sequence ID" value="MCC2617441.1"/>
    <property type="molecule type" value="Genomic_DNA"/>
</dbReference>
<evidence type="ECO:0000256" key="1">
    <source>
        <dbReference type="ARBA" id="ARBA00023002"/>
    </source>
</evidence>
<reference evidence="3 4" key="1">
    <citation type="submission" date="2021-10" db="EMBL/GenBank/DDBJ databases">
        <title>Draft genome of Aestuariibacter halophilus JC2043.</title>
        <authorList>
            <person name="Emsley S.A."/>
            <person name="Pfannmuller K.M."/>
            <person name="Ushijima B."/>
            <person name="Saw J.H."/>
            <person name="Videau P."/>
        </authorList>
    </citation>
    <scope>NUCLEOTIDE SEQUENCE [LARGE SCALE GENOMIC DNA]</scope>
    <source>
        <strain evidence="3 4">JC2043</strain>
    </source>
</reference>
<keyword evidence="4" id="KW-1185">Reference proteome</keyword>
<dbReference type="PANTHER" id="PTHR13847">
    <property type="entry name" value="SARCOSINE DEHYDROGENASE-RELATED"/>
    <property type="match status" value="1"/>
</dbReference>
<dbReference type="Pfam" id="PF01266">
    <property type="entry name" value="DAO"/>
    <property type="match status" value="1"/>
</dbReference>
<evidence type="ECO:0000313" key="4">
    <source>
        <dbReference type="Proteomes" id="UP001520878"/>
    </source>
</evidence>
<dbReference type="Gene3D" id="3.30.9.10">
    <property type="entry name" value="D-Amino Acid Oxidase, subunit A, domain 2"/>
    <property type="match status" value="1"/>
</dbReference>
<keyword evidence="1" id="KW-0560">Oxidoreductase</keyword>
<protein>
    <submittedName>
        <fullName evidence="3">FAD-binding oxidoreductase</fullName>
    </submittedName>
</protein>
<dbReference type="SUPFAM" id="SSF51905">
    <property type="entry name" value="FAD/NAD(P)-binding domain"/>
    <property type="match status" value="1"/>
</dbReference>
<accession>A0ABS8GB67</accession>
<evidence type="ECO:0000313" key="3">
    <source>
        <dbReference type="EMBL" id="MCC2617441.1"/>
    </source>
</evidence>
<dbReference type="RefSeq" id="WP_229161598.1">
    <property type="nucleotide sequence ID" value="NZ_JAJEWP010000004.1"/>
</dbReference>
<proteinExistence type="predicted"/>
<name>A0ABS8GB67_9ALTE</name>
<gene>
    <name evidence="3" type="ORF">LJ739_14405</name>
</gene>
<feature type="domain" description="FAD dependent oxidoreductase" evidence="2">
    <location>
        <begin position="41"/>
        <end position="403"/>
    </location>
</feature>
<sequence>MYDPMEMAYPAAQQPYPDSFWASTLKTPHIAETLNQDVESDVAIIGAGYTGLSTALHLVRDYGVSVTVLEANQVGWGCSGRNAGFVLPGTGRLSFQDLQRRFGDDTAKATYQEYQDAINTVSELISHYNIDCERIDGGYLKLAHTPAKTTALFEHARHLQDTCQENVQCLTQEEVEDRLLRNVSQYGGIYFPDVYALNPLKLIHGYASSAAEVGARIYTNTPVTASRFEAGHHHLHTATGHKVRARQLIIASNGYSGLASHPQVQQRYFPVMSSVLVTPPLSTEQLAALGMHPGLMAMDTRDLKYYYRLLPDNRLLFGGRGAIRGKDADTPSARHHLLKGLHQTFPALKGMDCAYFWSGWVSVSLDNYPRIWRDEQRNLAYAMGYCGAGVSFASQAGKRLAQRVMGAHDLPSLPFFDSPLKRFPLPGLRRLALRAFYQFAQWRDR</sequence>
<dbReference type="InterPro" id="IPR006076">
    <property type="entry name" value="FAD-dep_OxRdtase"/>
</dbReference>
<dbReference type="Gene3D" id="3.50.50.60">
    <property type="entry name" value="FAD/NAD(P)-binding domain"/>
    <property type="match status" value="1"/>
</dbReference>
<dbReference type="InterPro" id="IPR036188">
    <property type="entry name" value="FAD/NAD-bd_sf"/>
</dbReference>
<dbReference type="PANTHER" id="PTHR13847:SF281">
    <property type="entry name" value="FAD DEPENDENT OXIDOREDUCTASE DOMAIN-CONTAINING PROTEIN"/>
    <property type="match status" value="1"/>
</dbReference>
<comment type="caution">
    <text evidence="3">The sequence shown here is derived from an EMBL/GenBank/DDBJ whole genome shotgun (WGS) entry which is preliminary data.</text>
</comment>
<dbReference type="Proteomes" id="UP001520878">
    <property type="component" value="Unassembled WGS sequence"/>
</dbReference>
<evidence type="ECO:0000259" key="2">
    <source>
        <dbReference type="Pfam" id="PF01266"/>
    </source>
</evidence>